<dbReference type="CDD" id="cd00303">
    <property type="entry name" value="retropepsin_like"/>
    <property type="match status" value="1"/>
</dbReference>
<comment type="caution">
    <text evidence="1">The sequence shown here is derived from an EMBL/GenBank/DDBJ whole genome shotgun (WGS) entry which is preliminary data.</text>
</comment>
<dbReference type="EMBL" id="JAWPEI010000007">
    <property type="protein sequence ID" value="KAK4721490.1"/>
    <property type="molecule type" value="Genomic_DNA"/>
</dbReference>
<keyword evidence="2" id="KW-1185">Reference proteome</keyword>
<proteinExistence type="predicted"/>
<organism evidence="1 2">
    <name type="scientific">Solanum pinnatisectum</name>
    <name type="common">tansyleaf nightshade</name>
    <dbReference type="NCBI Taxonomy" id="50273"/>
    <lineage>
        <taxon>Eukaryota</taxon>
        <taxon>Viridiplantae</taxon>
        <taxon>Streptophyta</taxon>
        <taxon>Embryophyta</taxon>
        <taxon>Tracheophyta</taxon>
        <taxon>Spermatophyta</taxon>
        <taxon>Magnoliopsida</taxon>
        <taxon>eudicotyledons</taxon>
        <taxon>Gunneridae</taxon>
        <taxon>Pentapetalae</taxon>
        <taxon>asterids</taxon>
        <taxon>lamiids</taxon>
        <taxon>Solanales</taxon>
        <taxon>Solanaceae</taxon>
        <taxon>Solanoideae</taxon>
        <taxon>Solaneae</taxon>
        <taxon>Solanum</taxon>
    </lineage>
</organism>
<dbReference type="PANTHER" id="PTHR33067:SF9">
    <property type="entry name" value="RNA-DIRECTED DNA POLYMERASE"/>
    <property type="match status" value="1"/>
</dbReference>
<dbReference type="AlphaFoldDB" id="A0AAV9LAL3"/>
<dbReference type="InterPro" id="IPR021109">
    <property type="entry name" value="Peptidase_aspartic_dom_sf"/>
</dbReference>
<gene>
    <name evidence="1" type="ORF">R3W88_011723</name>
</gene>
<protein>
    <submittedName>
        <fullName evidence="1">Uncharacterized protein</fullName>
    </submittedName>
</protein>
<sequence>MRDDFSSLKSKVNSHADAIKTLEGQLTLLSTQLTSRTLMKDNERGQAIVTRSGKMTKGNVMEDEDPRVREESQGIEEQELPSLQNLAKEPQEDVDQHVQVPKVTHPLPKIPPPFPQRLKRKNKDQKFKRILSVFKNLSINLPLVKALLEMPGYAKFMKELVTKKRSLEHETIEVPHSYSAIMTNKSIRKREDPGAFIIPCTIGMLKFAKALCNLGASINLMPYAIYKQLVGILYDILVKVDRFIFPVDFVILDCDIDADIPIILGRPFLATRRALVDVESRKLKFYVKDDEVTFNICKSMKPK</sequence>
<accession>A0AAV9LAL3</accession>
<dbReference type="Gene3D" id="2.40.70.10">
    <property type="entry name" value="Acid Proteases"/>
    <property type="match status" value="1"/>
</dbReference>
<reference evidence="1 2" key="1">
    <citation type="submission" date="2023-10" db="EMBL/GenBank/DDBJ databases">
        <title>Genome-Wide Identification Analysis in wild type Solanum Pinnatisectum Reveals Some Genes Defensing Phytophthora Infestans.</title>
        <authorList>
            <person name="Sun C."/>
        </authorList>
    </citation>
    <scope>NUCLEOTIDE SEQUENCE [LARGE SCALE GENOMIC DNA]</scope>
    <source>
        <strain evidence="1">LQN</strain>
        <tissue evidence="1">Leaf</tissue>
    </source>
</reference>
<dbReference type="PANTHER" id="PTHR33067">
    <property type="entry name" value="RNA-DIRECTED DNA POLYMERASE-RELATED"/>
    <property type="match status" value="1"/>
</dbReference>
<dbReference type="Proteomes" id="UP001311915">
    <property type="component" value="Unassembled WGS sequence"/>
</dbReference>
<evidence type="ECO:0000313" key="2">
    <source>
        <dbReference type="Proteomes" id="UP001311915"/>
    </source>
</evidence>
<name>A0AAV9LAL3_9SOLN</name>
<evidence type="ECO:0000313" key="1">
    <source>
        <dbReference type="EMBL" id="KAK4721490.1"/>
    </source>
</evidence>